<reference evidence="2 3" key="1">
    <citation type="journal article" date="2019" name="Sci. Rep.">
        <title>Orb-weaving spider Araneus ventricosus genome elucidates the spidroin gene catalogue.</title>
        <authorList>
            <person name="Kono N."/>
            <person name="Nakamura H."/>
            <person name="Ohtoshi R."/>
            <person name="Moran D.A.P."/>
            <person name="Shinohara A."/>
            <person name="Yoshida Y."/>
            <person name="Fujiwara M."/>
            <person name="Mori M."/>
            <person name="Tomita M."/>
            <person name="Arakawa K."/>
        </authorList>
    </citation>
    <scope>NUCLEOTIDE SEQUENCE [LARGE SCALE GENOMIC DNA]</scope>
</reference>
<dbReference type="OrthoDB" id="10573695at2759"/>
<accession>A0A4Y2ACN4</accession>
<sequence length="93" mass="10296">MQSEADQWSSTNQPLSPADSKVHYAGSLWTADRWPAGDTDRHAPCLTRRLPFFRSGVICCCSKNLLQATSAVGTTTLPFWILNGISNDWLVNI</sequence>
<feature type="region of interest" description="Disordered" evidence="1">
    <location>
        <begin position="1"/>
        <end position="20"/>
    </location>
</feature>
<dbReference type="AlphaFoldDB" id="A0A4Y2ACN4"/>
<keyword evidence="3" id="KW-1185">Reference proteome</keyword>
<proteinExistence type="predicted"/>
<evidence type="ECO:0000313" key="2">
    <source>
        <dbReference type="EMBL" id="GBL77528.1"/>
    </source>
</evidence>
<dbReference type="EMBL" id="BGPR01000012">
    <property type="protein sequence ID" value="GBL77528.1"/>
    <property type="molecule type" value="Genomic_DNA"/>
</dbReference>
<gene>
    <name evidence="2" type="ORF">AVEN_41905_1</name>
</gene>
<name>A0A4Y2ACN4_ARAVE</name>
<comment type="caution">
    <text evidence="2">The sequence shown here is derived from an EMBL/GenBank/DDBJ whole genome shotgun (WGS) entry which is preliminary data.</text>
</comment>
<evidence type="ECO:0000313" key="3">
    <source>
        <dbReference type="Proteomes" id="UP000499080"/>
    </source>
</evidence>
<dbReference type="Proteomes" id="UP000499080">
    <property type="component" value="Unassembled WGS sequence"/>
</dbReference>
<feature type="compositionally biased region" description="Polar residues" evidence="1">
    <location>
        <begin position="1"/>
        <end position="15"/>
    </location>
</feature>
<organism evidence="2 3">
    <name type="scientific">Araneus ventricosus</name>
    <name type="common">Orbweaver spider</name>
    <name type="synonym">Epeira ventricosa</name>
    <dbReference type="NCBI Taxonomy" id="182803"/>
    <lineage>
        <taxon>Eukaryota</taxon>
        <taxon>Metazoa</taxon>
        <taxon>Ecdysozoa</taxon>
        <taxon>Arthropoda</taxon>
        <taxon>Chelicerata</taxon>
        <taxon>Arachnida</taxon>
        <taxon>Araneae</taxon>
        <taxon>Araneomorphae</taxon>
        <taxon>Entelegynae</taxon>
        <taxon>Araneoidea</taxon>
        <taxon>Araneidae</taxon>
        <taxon>Araneus</taxon>
    </lineage>
</organism>
<evidence type="ECO:0000256" key="1">
    <source>
        <dbReference type="SAM" id="MobiDB-lite"/>
    </source>
</evidence>
<protein>
    <submittedName>
        <fullName evidence="2">Uncharacterized protein</fullName>
    </submittedName>
</protein>